<keyword evidence="1 2" id="KW-0690">Ribosome biogenesis</keyword>
<comment type="subunit">
    <text evidence="2">Monomer. Binds 30S ribosomal subunits, but not 50S ribosomal subunits or 70S ribosomes.</text>
</comment>
<dbReference type="Gene3D" id="3.30.300.20">
    <property type="match status" value="1"/>
</dbReference>
<dbReference type="Pfam" id="PF02033">
    <property type="entry name" value="RBFA"/>
    <property type="match status" value="1"/>
</dbReference>
<dbReference type="AlphaFoldDB" id="A0A212PYC7"/>
<organism evidence="3 4">
    <name type="scientific">Arboricoccus pini</name>
    <dbReference type="NCBI Taxonomy" id="1963835"/>
    <lineage>
        <taxon>Bacteria</taxon>
        <taxon>Pseudomonadati</taxon>
        <taxon>Pseudomonadota</taxon>
        <taxon>Alphaproteobacteria</taxon>
        <taxon>Geminicoccales</taxon>
        <taxon>Geminicoccaceae</taxon>
        <taxon>Arboricoccus</taxon>
    </lineage>
</organism>
<keyword evidence="2" id="KW-0963">Cytoplasm</keyword>
<sequence>MARGSASSHQMEPSQRQLRVAEQIRHLLAEDLMMGHVHDPRLEGTSVTVAEVRISRDLKHATVFTTELGRPLRPETLEALIEQAPRLAGRIARRMHIKFAPRLHFVADETFDEASRMQRLIDADKARLGLALWPVADAIEDEDDGRA</sequence>
<proteinExistence type="inferred from homology"/>
<gene>
    <name evidence="2" type="primary">rbfA</name>
    <name evidence="3" type="ORF">SAMN07250955_101185</name>
</gene>
<comment type="function">
    <text evidence="2">One of several proteins that assist in the late maturation steps of the functional core of the 30S ribosomal subunit. Associates with free 30S ribosomal subunits (but not with 30S subunits that are part of 70S ribosomes or polysomes). Required for efficient processing of 16S rRNA. May interact with the 5'-terminal helix region of 16S rRNA.</text>
</comment>
<reference evidence="3 4" key="1">
    <citation type="submission" date="2017-06" db="EMBL/GenBank/DDBJ databases">
        <authorList>
            <person name="Kim H.J."/>
            <person name="Triplett B.A."/>
        </authorList>
    </citation>
    <scope>NUCLEOTIDE SEQUENCE [LARGE SCALE GENOMIC DNA]</scope>
    <source>
        <strain evidence="3 4">B29T1</strain>
    </source>
</reference>
<dbReference type="GO" id="GO:0005829">
    <property type="term" value="C:cytosol"/>
    <property type="evidence" value="ECO:0007669"/>
    <property type="project" value="TreeGrafter"/>
</dbReference>
<accession>A0A212PYC7</accession>
<dbReference type="PANTHER" id="PTHR33515:SF1">
    <property type="entry name" value="RIBOSOME-BINDING FACTOR A, CHLOROPLASTIC-RELATED"/>
    <property type="match status" value="1"/>
</dbReference>
<evidence type="ECO:0000313" key="3">
    <source>
        <dbReference type="EMBL" id="SNB52105.1"/>
    </source>
</evidence>
<keyword evidence="4" id="KW-1185">Reference proteome</keyword>
<dbReference type="GO" id="GO:0030490">
    <property type="term" value="P:maturation of SSU-rRNA"/>
    <property type="evidence" value="ECO:0007669"/>
    <property type="project" value="UniProtKB-UniRule"/>
</dbReference>
<evidence type="ECO:0000256" key="2">
    <source>
        <dbReference type="HAMAP-Rule" id="MF_00003"/>
    </source>
</evidence>
<dbReference type="InterPro" id="IPR020053">
    <property type="entry name" value="Ribosome-bd_factorA_CS"/>
</dbReference>
<dbReference type="RefSeq" id="WP_088559518.1">
    <property type="nucleotide sequence ID" value="NZ_FYEH01000001.1"/>
</dbReference>
<dbReference type="PROSITE" id="PS01319">
    <property type="entry name" value="RBFA"/>
    <property type="match status" value="1"/>
</dbReference>
<dbReference type="OrthoDB" id="9805051at2"/>
<dbReference type="Proteomes" id="UP000197065">
    <property type="component" value="Unassembled WGS sequence"/>
</dbReference>
<comment type="subcellular location">
    <subcellularLocation>
        <location evidence="2">Cytoplasm</location>
    </subcellularLocation>
</comment>
<dbReference type="InterPro" id="IPR000238">
    <property type="entry name" value="RbfA"/>
</dbReference>
<dbReference type="HAMAP" id="MF_00003">
    <property type="entry name" value="RbfA"/>
    <property type="match status" value="1"/>
</dbReference>
<name>A0A212PYC7_9PROT</name>
<dbReference type="PANTHER" id="PTHR33515">
    <property type="entry name" value="RIBOSOME-BINDING FACTOR A, CHLOROPLASTIC-RELATED"/>
    <property type="match status" value="1"/>
</dbReference>
<protein>
    <recommendedName>
        <fullName evidence="2">Ribosome-binding factor A</fullName>
    </recommendedName>
</protein>
<dbReference type="SUPFAM" id="SSF89919">
    <property type="entry name" value="Ribosome-binding factor A, RbfA"/>
    <property type="match status" value="1"/>
</dbReference>
<dbReference type="NCBIfam" id="TIGR00082">
    <property type="entry name" value="rbfA"/>
    <property type="match status" value="1"/>
</dbReference>
<evidence type="ECO:0000256" key="1">
    <source>
        <dbReference type="ARBA" id="ARBA00022517"/>
    </source>
</evidence>
<dbReference type="InterPro" id="IPR015946">
    <property type="entry name" value="KH_dom-like_a/b"/>
</dbReference>
<dbReference type="EMBL" id="FYEH01000001">
    <property type="protein sequence ID" value="SNB52105.1"/>
    <property type="molecule type" value="Genomic_DNA"/>
</dbReference>
<evidence type="ECO:0000313" key="4">
    <source>
        <dbReference type="Proteomes" id="UP000197065"/>
    </source>
</evidence>
<comment type="similarity">
    <text evidence="2">Belongs to the RbfA family.</text>
</comment>
<dbReference type="InterPro" id="IPR023799">
    <property type="entry name" value="RbfA_dom_sf"/>
</dbReference>
<dbReference type="GO" id="GO:0043024">
    <property type="term" value="F:ribosomal small subunit binding"/>
    <property type="evidence" value="ECO:0007669"/>
    <property type="project" value="TreeGrafter"/>
</dbReference>